<sequence length="210" mass="23232">MNVLDSPLEALALNYLSFGFFTFVSNLWTWIAVVTAAVGFWRILSAGDSSRLLTPPRDDLRSSNGPAPPSAAEAKPASSPAPTSASAPAPAPAPATATVTEMVKSVEEIGATKGRKFVLLYDDVDGELTEEYPSEESDGELKAAEAEEEWWGRWERVLRTRTGKTEWYRYQDLTELNGNVVRFWDMDIDVDNCRGSRDTYCCGPKRCVLR</sequence>
<evidence type="ECO:0000256" key="1">
    <source>
        <dbReference type="SAM" id="MobiDB-lite"/>
    </source>
</evidence>
<gene>
    <name evidence="3" type="ORF">TIFTF001_022075</name>
</gene>
<keyword evidence="2" id="KW-0812">Transmembrane</keyword>
<evidence type="ECO:0000256" key="2">
    <source>
        <dbReference type="SAM" id="Phobius"/>
    </source>
</evidence>
<reference evidence="3" key="1">
    <citation type="submission" date="2023-07" db="EMBL/GenBank/DDBJ databases">
        <title>draft genome sequence of fig (Ficus carica).</title>
        <authorList>
            <person name="Takahashi T."/>
            <person name="Nishimura K."/>
        </authorList>
    </citation>
    <scope>NUCLEOTIDE SEQUENCE</scope>
</reference>
<protein>
    <submittedName>
        <fullName evidence="3">Uncharacterized protein</fullName>
    </submittedName>
</protein>
<dbReference type="Proteomes" id="UP001187192">
    <property type="component" value="Unassembled WGS sequence"/>
</dbReference>
<feature type="region of interest" description="Disordered" evidence="1">
    <location>
        <begin position="54"/>
        <end position="93"/>
    </location>
</feature>
<keyword evidence="2" id="KW-0472">Membrane</keyword>
<proteinExistence type="predicted"/>
<accession>A0AA88ADW7</accession>
<feature type="transmembrane region" description="Helical" evidence="2">
    <location>
        <begin position="20"/>
        <end position="44"/>
    </location>
</feature>
<keyword evidence="4" id="KW-1185">Reference proteome</keyword>
<organism evidence="3 4">
    <name type="scientific">Ficus carica</name>
    <name type="common">Common fig</name>
    <dbReference type="NCBI Taxonomy" id="3494"/>
    <lineage>
        <taxon>Eukaryota</taxon>
        <taxon>Viridiplantae</taxon>
        <taxon>Streptophyta</taxon>
        <taxon>Embryophyta</taxon>
        <taxon>Tracheophyta</taxon>
        <taxon>Spermatophyta</taxon>
        <taxon>Magnoliopsida</taxon>
        <taxon>eudicotyledons</taxon>
        <taxon>Gunneridae</taxon>
        <taxon>Pentapetalae</taxon>
        <taxon>rosids</taxon>
        <taxon>fabids</taxon>
        <taxon>Rosales</taxon>
        <taxon>Moraceae</taxon>
        <taxon>Ficeae</taxon>
        <taxon>Ficus</taxon>
    </lineage>
</organism>
<dbReference type="AlphaFoldDB" id="A0AA88ADW7"/>
<dbReference type="PANTHER" id="PTHR36369:SF1">
    <property type="entry name" value="TRANSMEMBRANE PROTEIN"/>
    <property type="match status" value="1"/>
</dbReference>
<dbReference type="PANTHER" id="PTHR36369">
    <property type="entry name" value="TRANSMEMBRANE PROTEIN"/>
    <property type="match status" value="1"/>
</dbReference>
<evidence type="ECO:0000313" key="3">
    <source>
        <dbReference type="EMBL" id="GMN52938.1"/>
    </source>
</evidence>
<name>A0AA88ADW7_FICCA</name>
<evidence type="ECO:0000313" key="4">
    <source>
        <dbReference type="Proteomes" id="UP001187192"/>
    </source>
</evidence>
<dbReference type="EMBL" id="BTGU01000044">
    <property type="protein sequence ID" value="GMN52938.1"/>
    <property type="molecule type" value="Genomic_DNA"/>
</dbReference>
<comment type="caution">
    <text evidence="3">The sequence shown here is derived from an EMBL/GenBank/DDBJ whole genome shotgun (WGS) entry which is preliminary data.</text>
</comment>
<keyword evidence="2" id="KW-1133">Transmembrane helix</keyword>
<feature type="compositionally biased region" description="Low complexity" evidence="1">
    <location>
        <begin position="70"/>
        <end position="93"/>
    </location>
</feature>